<dbReference type="PANTHER" id="PTHR11709">
    <property type="entry name" value="MULTI-COPPER OXIDASE"/>
    <property type="match status" value="1"/>
</dbReference>
<dbReference type="InterPro" id="IPR045087">
    <property type="entry name" value="Cu-oxidase_fam"/>
</dbReference>
<evidence type="ECO:0000256" key="1">
    <source>
        <dbReference type="ARBA" id="ARBA00000349"/>
    </source>
</evidence>
<dbReference type="InterPro" id="IPR011707">
    <property type="entry name" value="Cu-oxidase-like_N"/>
</dbReference>
<keyword evidence="11" id="KW-0732">Signal</keyword>
<dbReference type="AlphaFoldDB" id="A0A1Y2E6D3"/>
<evidence type="ECO:0000256" key="7">
    <source>
        <dbReference type="ARBA" id="ARBA00023008"/>
    </source>
</evidence>
<dbReference type="GeneID" id="63771774"/>
<dbReference type="Pfam" id="PF07732">
    <property type="entry name" value="Cu-oxidase_3"/>
    <property type="match status" value="1"/>
</dbReference>
<feature type="domain" description="Plastocyanin-like" evidence="14">
    <location>
        <begin position="121"/>
        <end position="237"/>
    </location>
</feature>
<dbReference type="PROSITE" id="PS00080">
    <property type="entry name" value="MULTICOPPER_OXIDASE2"/>
    <property type="match status" value="1"/>
</dbReference>
<keyword evidence="6" id="KW-0560">Oxidoreductase</keyword>
<dbReference type="GO" id="GO:0052716">
    <property type="term" value="F:hydroquinone:oxygen oxidoreductase activity"/>
    <property type="evidence" value="ECO:0007669"/>
    <property type="project" value="UniProtKB-EC"/>
</dbReference>
<proteinExistence type="inferred from homology"/>
<feature type="region of interest" description="Disordered" evidence="10">
    <location>
        <begin position="42"/>
        <end position="86"/>
    </location>
</feature>
<dbReference type="CDD" id="cd13901">
    <property type="entry name" value="CuRO_3_MaLCC_like"/>
    <property type="match status" value="1"/>
</dbReference>
<feature type="signal peptide" evidence="11">
    <location>
        <begin position="1"/>
        <end position="17"/>
    </location>
</feature>
<evidence type="ECO:0000259" key="14">
    <source>
        <dbReference type="Pfam" id="PF07732"/>
    </source>
</evidence>
<dbReference type="PANTHER" id="PTHR11709:SF87">
    <property type="entry name" value="LACCASE"/>
    <property type="match status" value="1"/>
</dbReference>
<feature type="chain" id="PRO_5012214893" description="laccase" evidence="11">
    <location>
        <begin position="18"/>
        <end position="642"/>
    </location>
</feature>
<comment type="caution">
    <text evidence="15">The sequence shown here is derived from an EMBL/GenBank/DDBJ whole genome shotgun (WGS) entry which is preliminary data.</text>
</comment>
<dbReference type="Gene3D" id="2.60.40.420">
    <property type="entry name" value="Cupredoxins - blue copper proteins"/>
    <property type="match status" value="3"/>
</dbReference>
<name>A0A1Y2E6D3_9PEZI</name>
<dbReference type="Proteomes" id="UP000193689">
    <property type="component" value="Unassembled WGS sequence"/>
</dbReference>
<keyword evidence="16" id="KW-1185">Reference proteome</keyword>
<keyword evidence="9" id="KW-0439">Lignin degradation</keyword>
<dbReference type="STRING" id="1141098.A0A1Y2E6D3"/>
<dbReference type="EC" id="1.10.3.2" evidence="4"/>
<comment type="catalytic activity">
    <reaction evidence="1">
        <text>4 hydroquinone + O2 = 4 benzosemiquinone + 2 H2O</text>
        <dbReference type="Rhea" id="RHEA:11276"/>
        <dbReference type="ChEBI" id="CHEBI:15377"/>
        <dbReference type="ChEBI" id="CHEBI:15379"/>
        <dbReference type="ChEBI" id="CHEBI:17594"/>
        <dbReference type="ChEBI" id="CHEBI:17977"/>
        <dbReference type="EC" id="1.10.3.2"/>
    </reaction>
</comment>
<dbReference type="RefSeq" id="XP_040717735.1">
    <property type="nucleotide sequence ID" value="XM_040855562.1"/>
</dbReference>
<dbReference type="InterPro" id="IPR001117">
    <property type="entry name" value="Cu-oxidase_2nd"/>
</dbReference>
<accession>A0A1Y2E6D3</accession>
<sequence>MKTPYRGALLCLPLTNALFLDSYLSGVRRLYSRQISFPTAPNFTFPIPTGTPASDPNPQPSPPPQGPPTPQATLDPEVPPGGSGGVCGGSPNGCWGRFDITTDAETAFPNTGKIVDYTFEVKNTTCAPDGVPKPCLLINNQLPGPTVFINWGDTARITVINSLQDNGQATYCHPKSRSKVLICQQDGVNGVTECPLAPGKTRVYTWQATQHGTYWYHSHHSSQYGDGVWGAIIVNGPHAAGYDVDLGPITISEVYHNVGSQGQDTITMTQGANVSIPDNILFNGTNLNFAGGGRHFQVNVQRNQRYLMRFINTGVDNFYQVGIADNHQLQVVSIDGQAIVPYTTTWVKLGVGQRVNVVVTANAGGQRGRDGSYWIRAVPQPCVFNRNDGKGNLANGIFSYTGAEADIPDGLPRSQMSPIVEGCYDEALDQVQPIPPKSVDTTAFKLTQVPVSSPFQVTSVTGGRVFRWVIGSSTMVANWEQPIISRLSQKNPNFQASDNLIEVDGSSKFAFWYVQNQSPSNSPCDSRLHMHGNTLRILASGNGTWNQDIRSLNFANPMRRDTFMLPAGGYAVMAFETSSPGAWILHCHISWHASEGLVTNALVRRKDIVVSPEQLQTIQSQCKDWTQYFETERKYNVIGSGL</sequence>
<feature type="domain" description="Plastocyanin-like" evidence="12">
    <location>
        <begin position="248"/>
        <end position="402"/>
    </location>
</feature>
<dbReference type="Pfam" id="PF00394">
    <property type="entry name" value="Cu-oxidase"/>
    <property type="match status" value="1"/>
</dbReference>
<evidence type="ECO:0000313" key="16">
    <source>
        <dbReference type="Proteomes" id="UP000193689"/>
    </source>
</evidence>
<organism evidence="15 16">
    <name type="scientific">Pseudomassariella vexata</name>
    <dbReference type="NCBI Taxonomy" id="1141098"/>
    <lineage>
        <taxon>Eukaryota</taxon>
        <taxon>Fungi</taxon>
        <taxon>Dikarya</taxon>
        <taxon>Ascomycota</taxon>
        <taxon>Pezizomycotina</taxon>
        <taxon>Sordariomycetes</taxon>
        <taxon>Xylariomycetidae</taxon>
        <taxon>Amphisphaeriales</taxon>
        <taxon>Pseudomassariaceae</taxon>
        <taxon>Pseudomassariella</taxon>
    </lineage>
</organism>
<evidence type="ECO:0000256" key="8">
    <source>
        <dbReference type="ARBA" id="ARBA00023180"/>
    </source>
</evidence>
<dbReference type="SUPFAM" id="SSF49503">
    <property type="entry name" value="Cupredoxins"/>
    <property type="match status" value="3"/>
</dbReference>
<evidence type="ECO:0000313" key="15">
    <source>
        <dbReference type="EMBL" id="ORY67111.1"/>
    </source>
</evidence>
<evidence type="ECO:0000259" key="12">
    <source>
        <dbReference type="Pfam" id="PF00394"/>
    </source>
</evidence>
<evidence type="ECO:0000256" key="11">
    <source>
        <dbReference type="SAM" id="SignalP"/>
    </source>
</evidence>
<evidence type="ECO:0000256" key="2">
    <source>
        <dbReference type="ARBA" id="ARBA00001935"/>
    </source>
</evidence>
<reference evidence="15 16" key="1">
    <citation type="submission" date="2016-07" db="EMBL/GenBank/DDBJ databases">
        <title>Pervasive Adenine N6-methylation of Active Genes in Fungi.</title>
        <authorList>
            <consortium name="DOE Joint Genome Institute"/>
            <person name="Mondo S.J."/>
            <person name="Dannebaum R.O."/>
            <person name="Kuo R.C."/>
            <person name="Labutti K."/>
            <person name="Haridas S."/>
            <person name="Kuo A."/>
            <person name="Salamov A."/>
            <person name="Ahrendt S.R."/>
            <person name="Lipzen A."/>
            <person name="Sullivan W."/>
            <person name="Andreopoulos W.B."/>
            <person name="Clum A."/>
            <person name="Lindquist E."/>
            <person name="Daum C."/>
            <person name="Ramamoorthy G.K."/>
            <person name="Gryganskyi A."/>
            <person name="Culley D."/>
            <person name="Magnuson J.K."/>
            <person name="James T.Y."/>
            <person name="O'Malley M.A."/>
            <person name="Stajich J.E."/>
            <person name="Spatafora J.W."/>
            <person name="Visel A."/>
            <person name="Grigoriev I.V."/>
        </authorList>
    </citation>
    <scope>NUCLEOTIDE SEQUENCE [LARGE SCALE GENOMIC DNA]</scope>
    <source>
        <strain evidence="15 16">CBS 129021</strain>
    </source>
</reference>
<dbReference type="OrthoDB" id="2121828at2759"/>
<dbReference type="GO" id="GO:0046274">
    <property type="term" value="P:lignin catabolic process"/>
    <property type="evidence" value="ECO:0007669"/>
    <property type="project" value="UniProtKB-KW"/>
</dbReference>
<evidence type="ECO:0000256" key="5">
    <source>
        <dbReference type="ARBA" id="ARBA00022723"/>
    </source>
</evidence>
<evidence type="ECO:0000256" key="6">
    <source>
        <dbReference type="ARBA" id="ARBA00023002"/>
    </source>
</evidence>
<evidence type="ECO:0000256" key="9">
    <source>
        <dbReference type="ARBA" id="ARBA00023185"/>
    </source>
</evidence>
<evidence type="ECO:0000256" key="3">
    <source>
        <dbReference type="ARBA" id="ARBA00010609"/>
    </source>
</evidence>
<gene>
    <name evidence="15" type="ORF">BCR38DRAFT_337818</name>
</gene>
<dbReference type="InParanoid" id="A0A1Y2E6D3"/>
<protein>
    <recommendedName>
        <fullName evidence="4">laccase</fullName>
        <ecNumber evidence="4">1.10.3.2</ecNumber>
    </recommendedName>
</protein>
<evidence type="ECO:0000256" key="4">
    <source>
        <dbReference type="ARBA" id="ARBA00012297"/>
    </source>
</evidence>
<comment type="similarity">
    <text evidence="3">Belongs to the multicopper oxidase family.</text>
</comment>
<dbReference type="EMBL" id="MCFJ01000004">
    <property type="protein sequence ID" value="ORY67111.1"/>
    <property type="molecule type" value="Genomic_DNA"/>
</dbReference>
<evidence type="ECO:0000259" key="13">
    <source>
        <dbReference type="Pfam" id="PF07731"/>
    </source>
</evidence>
<dbReference type="Pfam" id="PF07731">
    <property type="entry name" value="Cu-oxidase_2"/>
    <property type="match status" value="1"/>
</dbReference>
<keyword evidence="5" id="KW-0479">Metal-binding</keyword>
<feature type="domain" description="Plastocyanin-like" evidence="13">
    <location>
        <begin position="489"/>
        <end position="605"/>
    </location>
</feature>
<keyword evidence="7" id="KW-0186">Copper</keyword>
<feature type="compositionally biased region" description="Pro residues" evidence="10">
    <location>
        <begin position="55"/>
        <end position="70"/>
    </location>
</feature>
<keyword evidence="8" id="KW-0325">Glycoprotein</keyword>
<evidence type="ECO:0000256" key="10">
    <source>
        <dbReference type="SAM" id="MobiDB-lite"/>
    </source>
</evidence>
<comment type="cofactor">
    <cofactor evidence="2">
        <name>Cu cation</name>
        <dbReference type="ChEBI" id="CHEBI:23378"/>
    </cofactor>
</comment>
<dbReference type="GO" id="GO:0005507">
    <property type="term" value="F:copper ion binding"/>
    <property type="evidence" value="ECO:0007669"/>
    <property type="project" value="InterPro"/>
</dbReference>
<dbReference type="InterPro" id="IPR008972">
    <property type="entry name" value="Cupredoxin"/>
</dbReference>
<dbReference type="InterPro" id="IPR002355">
    <property type="entry name" value="Cu_oxidase_Cu_BS"/>
</dbReference>
<dbReference type="InterPro" id="IPR011706">
    <property type="entry name" value="Cu-oxidase_C"/>
</dbReference>